<sequence length="742" mass="79477">MDTIYNFSSIIKTVDGKHYLINAANTLGASYTANSSNTNDIVLGYAAAASFKVSLNNIDGYWDSVILKGAELQLNIVGGLEGVDLGIFEIEEVRKNEGCINIDCIDHMVWFDVKFLGATFPCTVGHLVQVLCDQVNITLATPTFPNSEITIKGGQDFKGVSCRVILTSCMEVAGSFAIINPDGQLEIKWYDVLKIVDTFAYGQMSAFAPEENLVEITGVRFETVEDSFVAGNDGCPLDVPSNNPILKDAEESVITEVLDTIYQKRVKFMSYLPCTFNVASKPALRPGDAIKTTDKQGKQSIALITSLTFTDNIGVKVVSCGKAKTQTKGYTKGYSDAATGDTGDKIGYVLGYNLADYTYTNSTQTICAVAVQGDNDTRVDTQILLTYEFTPTAPETLTITGDVTGEVNGTFEGVIDTTAVSGTQTGNLTGSVTGTAVAMQDAPLVTIDYRMDATTQCRMYQRPHPGLNTFSAAFIPVTQKGGTVSHDVQVTVARGQISVAKRDASLSLLVKNGTVIDTPPWPEINITQTFNRIVVTGGEDTAIKVVEIAENINAGTQTPAGGIFVETMQPIEVAQQSDCYIYVGGDDNLLSPYWNTENLTSYHGMAITSLLDCTLLFNGVYNAGSMGNIMFAPGFEAVDGSRPTAWDSLSMLDAGKTYQMDVEVISGTISVPDGANTDSFNISLAYASTGNPAFLTAKLLQGEITASGVASGVISNLRLYIRQGVTITADNYKIKIKVTEVV</sequence>
<dbReference type="OrthoDB" id="3197453at2"/>
<accession>A0A1H3HDR1</accession>
<name>A0A1H3HDR1_EUBBA</name>
<keyword evidence="2" id="KW-1185">Reference proteome</keyword>
<proteinExistence type="predicted"/>
<protein>
    <submittedName>
        <fullName evidence="1">Uncharacterized protein</fullName>
    </submittedName>
</protein>
<organism evidence="1 2">
    <name type="scientific">Eubacterium barkeri</name>
    <name type="common">Clostridium barkeri</name>
    <dbReference type="NCBI Taxonomy" id="1528"/>
    <lineage>
        <taxon>Bacteria</taxon>
        <taxon>Bacillati</taxon>
        <taxon>Bacillota</taxon>
        <taxon>Clostridia</taxon>
        <taxon>Eubacteriales</taxon>
        <taxon>Eubacteriaceae</taxon>
        <taxon>Eubacterium</taxon>
    </lineage>
</organism>
<dbReference type="STRING" id="1528.SAMN04488579_11736"/>
<evidence type="ECO:0000313" key="2">
    <source>
        <dbReference type="Proteomes" id="UP000199652"/>
    </source>
</evidence>
<dbReference type="RefSeq" id="WP_090246056.1">
    <property type="nucleotide sequence ID" value="NZ_FNOU01000017.1"/>
</dbReference>
<evidence type="ECO:0000313" key="1">
    <source>
        <dbReference type="EMBL" id="SDY12998.1"/>
    </source>
</evidence>
<reference evidence="2" key="1">
    <citation type="submission" date="2016-10" db="EMBL/GenBank/DDBJ databases">
        <authorList>
            <person name="Varghese N."/>
            <person name="Submissions S."/>
        </authorList>
    </citation>
    <scope>NUCLEOTIDE SEQUENCE [LARGE SCALE GENOMIC DNA]</scope>
    <source>
        <strain evidence="2">VPI 5359</strain>
    </source>
</reference>
<dbReference type="AlphaFoldDB" id="A0A1H3HDR1"/>
<dbReference type="Proteomes" id="UP000199652">
    <property type="component" value="Unassembled WGS sequence"/>
</dbReference>
<gene>
    <name evidence="1" type="ORF">SAMN04488579_11736</name>
</gene>
<dbReference type="EMBL" id="FNOU01000017">
    <property type="protein sequence ID" value="SDY12998.1"/>
    <property type="molecule type" value="Genomic_DNA"/>
</dbReference>